<proteinExistence type="predicted"/>
<sequence>MAVHIIKLCVGAESIEDLQGWIAERLEQRRRQGQPAEQVHVTRMTPKRADEILAGGSLYWVIRGLVQCRQRLLDLRAVTGEDGITRCAFVLEPTIVPVEPRPRAPFQGWRYLKAEEAPLDLGDGSGDGGMPPEMRRELLELGLL</sequence>
<name>V4TAX2_9HYPH</name>
<organism evidence="1 2">
    <name type="scientific">Lutibaculum baratangense AMV1</name>
    <dbReference type="NCBI Taxonomy" id="631454"/>
    <lineage>
        <taxon>Bacteria</taxon>
        <taxon>Pseudomonadati</taxon>
        <taxon>Pseudomonadota</taxon>
        <taxon>Alphaproteobacteria</taxon>
        <taxon>Hyphomicrobiales</taxon>
        <taxon>Tepidamorphaceae</taxon>
        <taxon>Lutibaculum</taxon>
    </lineage>
</organism>
<protein>
    <submittedName>
        <fullName evidence="1">Uncharacterized conserved protein UCP032025</fullName>
    </submittedName>
</protein>
<accession>V4TAX2</accession>
<dbReference type="OrthoDB" id="9798292at2"/>
<dbReference type="STRING" id="631454.N177_3641"/>
<evidence type="ECO:0000313" key="1">
    <source>
        <dbReference type="EMBL" id="ESR23573.1"/>
    </source>
</evidence>
<dbReference type="Pfam" id="PF07370">
    <property type="entry name" value="DUF1489"/>
    <property type="match status" value="1"/>
</dbReference>
<comment type="caution">
    <text evidence="1">The sequence shown here is derived from an EMBL/GenBank/DDBJ whole genome shotgun (WGS) entry which is preliminary data.</text>
</comment>
<dbReference type="PATRIC" id="fig|631454.5.peg.3602"/>
<dbReference type="RefSeq" id="WP_023433759.1">
    <property type="nucleotide sequence ID" value="NZ_AWXZ01000039.1"/>
</dbReference>
<dbReference type="PIRSF" id="PIRSF032025">
    <property type="entry name" value="UCP032025"/>
    <property type="match status" value="1"/>
</dbReference>
<dbReference type="Proteomes" id="UP000017819">
    <property type="component" value="Unassembled WGS sequence"/>
</dbReference>
<gene>
    <name evidence="1" type="ORF">N177_3641</name>
</gene>
<dbReference type="AlphaFoldDB" id="V4TAX2"/>
<dbReference type="eggNOG" id="COG5458">
    <property type="taxonomic scope" value="Bacteria"/>
</dbReference>
<dbReference type="EMBL" id="AWXZ01000039">
    <property type="protein sequence ID" value="ESR23573.1"/>
    <property type="molecule type" value="Genomic_DNA"/>
</dbReference>
<evidence type="ECO:0000313" key="2">
    <source>
        <dbReference type="Proteomes" id="UP000017819"/>
    </source>
</evidence>
<dbReference type="InterPro" id="IPR008320">
    <property type="entry name" value="UCP032025"/>
</dbReference>
<keyword evidence="2" id="KW-1185">Reference proteome</keyword>
<reference evidence="1 2" key="1">
    <citation type="journal article" date="2014" name="Genome Announc.">
        <title>Draft Genome Sequence of Lutibaculum baratangense Strain AMV1T, Isolated from a Mud Volcano in Andamans, India.</title>
        <authorList>
            <person name="Singh A."/>
            <person name="Sreenivas A."/>
            <person name="Sathyanarayana Reddy G."/>
            <person name="Pinnaka A.K."/>
            <person name="Shivaji S."/>
        </authorList>
    </citation>
    <scope>NUCLEOTIDE SEQUENCE [LARGE SCALE GENOMIC DNA]</scope>
    <source>
        <strain evidence="1 2">AMV1</strain>
    </source>
</reference>